<accession>G7E5W6</accession>
<feature type="domain" description="Thiaminase-2/PQQC" evidence="5">
    <location>
        <begin position="296"/>
        <end position="504"/>
    </location>
</feature>
<dbReference type="HOGENOM" id="CLU_020520_2_1_1"/>
<name>G7E5W6_MIXOS</name>
<dbReference type="InterPro" id="IPR016084">
    <property type="entry name" value="Haem_Oase-like_multi-hlx"/>
</dbReference>
<dbReference type="FunFam" id="3.40.1190.20:FF:000003">
    <property type="entry name" value="Phosphomethylpyrimidine kinase ThiD"/>
    <property type="match status" value="1"/>
</dbReference>
<dbReference type="Pfam" id="PF08543">
    <property type="entry name" value="Phos_pyr_kin"/>
    <property type="match status" value="1"/>
</dbReference>
<comment type="caution">
    <text evidence="7">The sequence shown here is derived from an EMBL/GenBank/DDBJ whole genome shotgun (WGS) entry which is preliminary data.</text>
</comment>
<dbReference type="Gene3D" id="3.40.1190.20">
    <property type="match status" value="1"/>
</dbReference>
<dbReference type="GO" id="GO:0005524">
    <property type="term" value="F:ATP binding"/>
    <property type="evidence" value="ECO:0007669"/>
    <property type="project" value="UniProtKB-KW"/>
</dbReference>
<dbReference type="PANTHER" id="PTHR20858">
    <property type="entry name" value="PHOSPHOMETHYLPYRIMIDINE KINASE"/>
    <property type="match status" value="1"/>
</dbReference>
<keyword evidence="3" id="KW-0418">Kinase</keyword>
<dbReference type="OrthoDB" id="10028886at2759"/>
<keyword evidence="2" id="KW-0547">Nucleotide-binding</keyword>
<dbReference type="SUPFAM" id="SSF48613">
    <property type="entry name" value="Heme oxygenase-like"/>
    <property type="match status" value="1"/>
</dbReference>
<evidence type="ECO:0000313" key="7">
    <source>
        <dbReference type="EMBL" id="GAA98226.1"/>
    </source>
</evidence>
<dbReference type="STRING" id="764103.G7E5W6"/>
<dbReference type="Gene3D" id="1.20.910.10">
    <property type="entry name" value="Heme oxygenase-like"/>
    <property type="match status" value="1"/>
</dbReference>
<dbReference type="RefSeq" id="XP_014569252.1">
    <property type="nucleotide sequence ID" value="XM_014713766.1"/>
</dbReference>
<keyword evidence="1" id="KW-0808">Transferase</keyword>
<dbReference type="AlphaFoldDB" id="G7E5W6"/>
<evidence type="ECO:0000256" key="1">
    <source>
        <dbReference type="ARBA" id="ARBA00022679"/>
    </source>
</evidence>
<evidence type="ECO:0000256" key="4">
    <source>
        <dbReference type="ARBA" id="ARBA00022840"/>
    </source>
</evidence>
<sequence>MAPVRTLTIAGSDSGGGAGIQADLKTFTSLGTYGLTVITALTAQNTLGVDAIEAVSPAFVRQQLKSVLSDLGADCIKTGMLANKDIINAIADALDETYGAQWPALIVDPVMVSTSGHKLLEDDAIDALKTRLLPHATLVTPNMPEAKILASLDTRDIDGLADEELMQRYCQAIAGAGCDVIVKGGHLKGDIVLDLLFQHEDDSFTRIEHSRIETTSSHGTGCTLSAAICAYYAQTHNVEQSVRSASGYVHRALATAYPMGSGHGPVHHTHSIEHRIVPLPTAQDPFPFTSMLIESCDDLWQRYTRTNAFVRGIQTGKLPVSAFVYFLRQDYLFLLQYARIFLLAIFKSTTLEEMQEAAQTVLNIFREASMHIERCKKWGITEQEFHQTREAFHTVGYTRFVMSESTKGGLLELKLATAPCLIGYGVIGKVLAADPATNTTSNPYLEWIHEYAGEDFQHAVVLGQSSLEKIGRKLVGSTEAFENAKAIFREAVKLEIAFFEQALQEHPEDQEIEHEYVPANCASATRAPQTKLHAVLSTPFMSTSDTFMSGRCSKNASEAFISQTYIMSLCLARCIAMSLSKELSRFDPDVPTLVGHCLGTAASIRQLAQDRGVADVSNAQPSDITSAYCGWLIDIAVSRPRRYIQIAMSLRLQEQEIMSLRKSINRAGQHYPCQGDEEAQQIATHENAARFERAFADQFALC</sequence>
<protein>
    <recommendedName>
        <fullName evidence="9">Pyridoxamine kinase/Phosphomethylpyrimidine kinase domain-containing protein</fullName>
    </recommendedName>
</protein>
<proteinExistence type="predicted"/>
<dbReference type="FunCoup" id="G7E5W6">
    <property type="interactions" value="211"/>
</dbReference>
<organism evidence="7 8">
    <name type="scientific">Mixia osmundae (strain CBS 9802 / IAM 14324 / JCM 22182 / KY 12970)</name>
    <dbReference type="NCBI Taxonomy" id="764103"/>
    <lineage>
        <taxon>Eukaryota</taxon>
        <taxon>Fungi</taxon>
        <taxon>Dikarya</taxon>
        <taxon>Basidiomycota</taxon>
        <taxon>Pucciniomycotina</taxon>
        <taxon>Mixiomycetes</taxon>
        <taxon>Mixiales</taxon>
        <taxon>Mixiaceae</taxon>
        <taxon>Mixia</taxon>
    </lineage>
</organism>
<dbReference type="SUPFAM" id="SSF53613">
    <property type="entry name" value="Ribokinase-like"/>
    <property type="match status" value="1"/>
</dbReference>
<dbReference type="InterPro" id="IPR004305">
    <property type="entry name" value="Thiaminase-2/PQQC"/>
</dbReference>
<evidence type="ECO:0008006" key="9">
    <source>
        <dbReference type="Google" id="ProtNLM"/>
    </source>
</evidence>
<dbReference type="NCBIfam" id="TIGR00097">
    <property type="entry name" value="HMP-P_kinase"/>
    <property type="match status" value="1"/>
</dbReference>
<dbReference type="OMA" id="SSSWCHE"/>
<keyword evidence="8" id="KW-1185">Reference proteome</keyword>
<evidence type="ECO:0000256" key="2">
    <source>
        <dbReference type="ARBA" id="ARBA00022741"/>
    </source>
</evidence>
<dbReference type="Pfam" id="PF03070">
    <property type="entry name" value="TENA_THI-4"/>
    <property type="match status" value="1"/>
</dbReference>
<dbReference type="EMBL" id="BABT02000150">
    <property type="protein sequence ID" value="GAA98226.1"/>
    <property type="molecule type" value="Genomic_DNA"/>
</dbReference>
<dbReference type="GO" id="GO:0008902">
    <property type="term" value="F:hydroxymethylpyrimidine kinase activity"/>
    <property type="evidence" value="ECO:0007669"/>
    <property type="project" value="TreeGrafter"/>
</dbReference>
<dbReference type="InterPro" id="IPR004399">
    <property type="entry name" value="HMP/HMP-P_kinase_dom"/>
</dbReference>
<gene>
    <name evidence="7" type="primary">Mo04909</name>
    <name evidence="7" type="ORF">E5Q_04909</name>
</gene>
<reference evidence="7 8" key="1">
    <citation type="journal article" date="2011" name="J. Gen. Appl. Microbiol.">
        <title>Draft genome sequencing of the enigmatic basidiomycete Mixia osmundae.</title>
        <authorList>
            <person name="Nishida H."/>
            <person name="Nagatsuka Y."/>
            <person name="Sugiyama J."/>
        </authorList>
    </citation>
    <scope>NUCLEOTIDE SEQUENCE [LARGE SCALE GENOMIC DNA]</scope>
    <source>
        <strain evidence="8">CBS 9802 / IAM 14324 / JCM 22182 / KY 12970</strain>
    </source>
</reference>
<keyword evidence="4" id="KW-0067">ATP-binding</keyword>
<dbReference type="Proteomes" id="UP000009131">
    <property type="component" value="Unassembled WGS sequence"/>
</dbReference>
<evidence type="ECO:0000313" key="8">
    <source>
        <dbReference type="Proteomes" id="UP000009131"/>
    </source>
</evidence>
<reference evidence="7 8" key="2">
    <citation type="journal article" date="2012" name="Open Biol.">
        <title>Characteristics of nucleosomes and linker DNA regions on the genome of the basidiomycete Mixia osmundae revealed by mono- and dinucleosome mapping.</title>
        <authorList>
            <person name="Nishida H."/>
            <person name="Kondo S."/>
            <person name="Matsumoto T."/>
            <person name="Suzuki Y."/>
            <person name="Yoshikawa H."/>
            <person name="Taylor T.D."/>
            <person name="Sugiyama J."/>
        </authorList>
    </citation>
    <scope>NUCLEOTIDE SEQUENCE [LARGE SCALE GENOMIC DNA]</scope>
    <source>
        <strain evidence="8">CBS 9802 / IAM 14324 / JCM 22182 / KY 12970</strain>
    </source>
</reference>
<dbReference type="InParanoid" id="G7E5W6"/>
<evidence type="ECO:0000259" key="6">
    <source>
        <dbReference type="Pfam" id="PF08543"/>
    </source>
</evidence>
<evidence type="ECO:0000256" key="3">
    <source>
        <dbReference type="ARBA" id="ARBA00022777"/>
    </source>
</evidence>
<dbReference type="CDD" id="cd01169">
    <property type="entry name" value="HMPP_kinase"/>
    <property type="match status" value="1"/>
</dbReference>
<dbReference type="PANTHER" id="PTHR20858:SF17">
    <property type="entry name" value="HYDROXYMETHYLPYRIMIDINE_PHOSPHOMETHYLPYRIMIDINE KINASE THI20-RELATED"/>
    <property type="match status" value="1"/>
</dbReference>
<dbReference type="GO" id="GO:0009228">
    <property type="term" value="P:thiamine biosynthetic process"/>
    <property type="evidence" value="ECO:0007669"/>
    <property type="project" value="InterPro"/>
</dbReference>
<dbReference type="InterPro" id="IPR013749">
    <property type="entry name" value="PM/HMP-P_kinase-1"/>
</dbReference>
<dbReference type="eggNOG" id="KOG2598">
    <property type="taxonomic scope" value="Eukaryota"/>
</dbReference>
<dbReference type="InterPro" id="IPR029056">
    <property type="entry name" value="Ribokinase-like"/>
</dbReference>
<dbReference type="GO" id="GO:0005829">
    <property type="term" value="C:cytosol"/>
    <property type="evidence" value="ECO:0007669"/>
    <property type="project" value="TreeGrafter"/>
</dbReference>
<dbReference type="GO" id="GO:0008972">
    <property type="term" value="F:phosphomethylpyrimidine kinase activity"/>
    <property type="evidence" value="ECO:0007669"/>
    <property type="project" value="InterPro"/>
</dbReference>
<evidence type="ECO:0000259" key="5">
    <source>
        <dbReference type="Pfam" id="PF03070"/>
    </source>
</evidence>
<dbReference type="CDD" id="cd19367">
    <property type="entry name" value="TenA_C_ScTHI20-like"/>
    <property type="match status" value="1"/>
</dbReference>
<feature type="domain" description="Pyridoxamine kinase/Phosphomethylpyrimidine kinase" evidence="6">
    <location>
        <begin position="13"/>
        <end position="267"/>
    </location>
</feature>